<accession>A0ABD1DZ61</accession>
<evidence type="ECO:0000313" key="3">
    <source>
        <dbReference type="Proteomes" id="UP001566132"/>
    </source>
</evidence>
<evidence type="ECO:0000313" key="2">
    <source>
        <dbReference type="EMBL" id="KAL1487589.1"/>
    </source>
</evidence>
<dbReference type="AlphaFoldDB" id="A0ABD1DZ61"/>
<protein>
    <submittedName>
        <fullName evidence="2">Uncharacterized protein</fullName>
    </submittedName>
</protein>
<proteinExistence type="predicted"/>
<reference evidence="2 3" key="1">
    <citation type="submission" date="2024-05" db="EMBL/GenBank/DDBJ databases">
        <title>Genetic variation in Jamaican populations of the coffee berry borer (Hypothenemus hampei).</title>
        <authorList>
            <person name="Errbii M."/>
            <person name="Myrie A."/>
        </authorList>
    </citation>
    <scope>NUCLEOTIDE SEQUENCE [LARGE SCALE GENOMIC DNA]</scope>
    <source>
        <strain evidence="2">JA-Hopewell-2020-01-JO</strain>
        <tissue evidence="2">Whole body</tissue>
    </source>
</reference>
<comment type="caution">
    <text evidence="2">The sequence shown here is derived from an EMBL/GenBank/DDBJ whole genome shotgun (WGS) entry which is preliminary data.</text>
</comment>
<keyword evidence="1" id="KW-0812">Transmembrane</keyword>
<gene>
    <name evidence="2" type="ORF">ABEB36_015720</name>
</gene>
<evidence type="ECO:0000256" key="1">
    <source>
        <dbReference type="SAM" id="Phobius"/>
    </source>
</evidence>
<keyword evidence="1" id="KW-1133">Transmembrane helix</keyword>
<sequence length="66" mass="7362">MRLESLQVHIDKTLSGEGAEDTDVPRSPDEAVAQQILICVIKSLATALLSVLIWRMFSCRFMVSLK</sequence>
<name>A0ABD1DZ61_HYPHA</name>
<keyword evidence="3" id="KW-1185">Reference proteome</keyword>
<dbReference type="EMBL" id="JBDJPC010000025">
    <property type="protein sequence ID" value="KAL1487589.1"/>
    <property type="molecule type" value="Genomic_DNA"/>
</dbReference>
<dbReference type="Proteomes" id="UP001566132">
    <property type="component" value="Unassembled WGS sequence"/>
</dbReference>
<feature type="transmembrane region" description="Helical" evidence="1">
    <location>
        <begin position="35"/>
        <end position="57"/>
    </location>
</feature>
<keyword evidence="1" id="KW-0472">Membrane</keyword>
<organism evidence="2 3">
    <name type="scientific">Hypothenemus hampei</name>
    <name type="common">Coffee berry borer</name>
    <dbReference type="NCBI Taxonomy" id="57062"/>
    <lineage>
        <taxon>Eukaryota</taxon>
        <taxon>Metazoa</taxon>
        <taxon>Ecdysozoa</taxon>
        <taxon>Arthropoda</taxon>
        <taxon>Hexapoda</taxon>
        <taxon>Insecta</taxon>
        <taxon>Pterygota</taxon>
        <taxon>Neoptera</taxon>
        <taxon>Endopterygota</taxon>
        <taxon>Coleoptera</taxon>
        <taxon>Polyphaga</taxon>
        <taxon>Cucujiformia</taxon>
        <taxon>Curculionidae</taxon>
        <taxon>Scolytinae</taxon>
        <taxon>Hypothenemus</taxon>
    </lineage>
</organism>